<comment type="similarity">
    <text evidence="1">Belongs to the thioesterase PaaI family.</text>
</comment>
<feature type="domain" description="Thioesterase" evidence="3">
    <location>
        <begin position="55"/>
        <end position="130"/>
    </location>
</feature>
<evidence type="ECO:0000256" key="2">
    <source>
        <dbReference type="ARBA" id="ARBA00022801"/>
    </source>
</evidence>
<dbReference type="GO" id="GO:0047617">
    <property type="term" value="F:fatty acyl-CoA hydrolase activity"/>
    <property type="evidence" value="ECO:0007669"/>
    <property type="project" value="InterPro"/>
</dbReference>
<name>A0A165E214_9BASI</name>
<dbReference type="InterPro" id="IPR006683">
    <property type="entry name" value="Thioestr_dom"/>
</dbReference>
<accession>A0A165E214</accession>
<evidence type="ECO:0000259" key="3">
    <source>
        <dbReference type="Pfam" id="PF03061"/>
    </source>
</evidence>
<dbReference type="SUPFAM" id="SSF54637">
    <property type="entry name" value="Thioesterase/thiol ester dehydrase-isomerase"/>
    <property type="match status" value="1"/>
</dbReference>
<dbReference type="NCBIfam" id="TIGR00369">
    <property type="entry name" value="unchar_dom_1"/>
    <property type="match status" value="1"/>
</dbReference>
<gene>
    <name evidence="4" type="ORF">CALCODRAFT_519727</name>
</gene>
<proteinExistence type="inferred from homology"/>
<dbReference type="InterPro" id="IPR003736">
    <property type="entry name" value="PAAI_dom"/>
</dbReference>
<organism evidence="4 5">
    <name type="scientific">Calocera cornea HHB12733</name>
    <dbReference type="NCBI Taxonomy" id="1353952"/>
    <lineage>
        <taxon>Eukaryota</taxon>
        <taxon>Fungi</taxon>
        <taxon>Dikarya</taxon>
        <taxon>Basidiomycota</taxon>
        <taxon>Agaricomycotina</taxon>
        <taxon>Dacrymycetes</taxon>
        <taxon>Dacrymycetales</taxon>
        <taxon>Dacrymycetaceae</taxon>
        <taxon>Calocera</taxon>
    </lineage>
</organism>
<dbReference type="Gene3D" id="3.10.129.10">
    <property type="entry name" value="Hotdog Thioesterase"/>
    <property type="match status" value="1"/>
</dbReference>
<evidence type="ECO:0000256" key="1">
    <source>
        <dbReference type="ARBA" id="ARBA00008324"/>
    </source>
</evidence>
<sequence length="164" mass="17852">MAAIKRFTQRVWKSFLENAGHDANIVPNLVFESAKPNEVVATLKLERKHLNRNMTMHGGVILSLTDTLGSMALTTRGLWQTGVSVDIHTSFLRPAGVEGEVVRAVATVESYGKTLASTRVDFFNAQGKLAAFGSHTKFIGASLSSERNVKFSEDGESIVEGKDE</sequence>
<dbReference type="Proteomes" id="UP000076842">
    <property type="component" value="Unassembled WGS sequence"/>
</dbReference>
<dbReference type="FunCoup" id="A0A165E214">
    <property type="interactions" value="62"/>
</dbReference>
<dbReference type="InParanoid" id="A0A165E214"/>
<evidence type="ECO:0000313" key="5">
    <source>
        <dbReference type="Proteomes" id="UP000076842"/>
    </source>
</evidence>
<dbReference type="PANTHER" id="PTHR21660:SF1">
    <property type="entry name" value="ACYL-COENZYME A THIOESTERASE 13"/>
    <property type="match status" value="1"/>
</dbReference>
<keyword evidence="2" id="KW-0378">Hydrolase</keyword>
<dbReference type="InterPro" id="IPR039298">
    <property type="entry name" value="ACOT13"/>
</dbReference>
<keyword evidence="5" id="KW-1185">Reference proteome</keyword>
<evidence type="ECO:0000313" key="4">
    <source>
        <dbReference type="EMBL" id="KZT53944.1"/>
    </source>
</evidence>
<dbReference type="CDD" id="cd03443">
    <property type="entry name" value="PaaI_thioesterase"/>
    <property type="match status" value="1"/>
</dbReference>
<dbReference type="Pfam" id="PF03061">
    <property type="entry name" value="4HBT"/>
    <property type="match status" value="1"/>
</dbReference>
<dbReference type="InterPro" id="IPR029069">
    <property type="entry name" value="HotDog_dom_sf"/>
</dbReference>
<dbReference type="AlphaFoldDB" id="A0A165E214"/>
<dbReference type="PANTHER" id="PTHR21660">
    <property type="entry name" value="THIOESTERASE SUPERFAMILY MEMBER-RELATED"/>
    <property type="match status" value="1"/>
</dbReference>
<dbReference type="STRING" id="1353952.A0A165E214"/>
<reference evidence="4 5" key="1">
    <citation type="journal article" date="2016" name="Mol. Biol. Evol.">
        <title>Comparative Genomics of Early-Diverging Mushroom-Forming Fungi Provides Insights into the Origins of Lignocellulose Decay Capabilities.</title>
        <authorList>
            <person name="Nagy L.G."/>
            <person name="Riley R."/>
            <person name="Tritt A."/>
            <person name="Adam C."/>
            <person name="Daum C."/>
            <person name="Floudas D."/>
            <person name="Sun H."/>
            <person name="Yadav J.S."/>
            <person name="Pangilinan J."/>
            <person name="Larsson K.H."/>
            <person name="Matsuura K."/>
            <person name="Barry K."/>
            <person name="Labutti K."/>
            <person name="Kuo R."/>
            <person name="Ohm R.A."/>
            <person name="Bhattacharya S.S."/>
            <person name="Shirouzu T."/>
            <person name="Yoshinaga Y."/>
            <person name="Martin F.M."/>
            <person name="Grigoriev I.V."/>
            <person name="Hibbett D.S."/>
        </authorList>
    </citation>
    <scope>NUCLEOTIDE SEQUENCE [LARGE SCALE GENOMIC DNA]</scope>
    <source>
        <strain evidence="4 5">HHB12733</strain>
    </source>
</reference>
<keyword evidence="4" id="KW-0413">Isomerase</keyword>
<dbReference type="OrthoDB" id="46529at2759"/>
<dbReference type="EMBL" id="KV424025">
    <property type="protein sequence ID" value="KZT53944.1"/>
    <property type="molecule type" value="Genomic_DNA"/>
</dbReference>
<protein>
    <submittedName>
        <fullName evidence="4">Thioesterase/thiol ester dehydrase-isomerase</fullName>
    </submittedName>
</protein>
<dbReference type="GO" id="GO:0016853">
    <property type="term" value="F:isomerase activity"/>
    <property type="evidence" value="ECO:0007669"/>
    <property type="project" value="UniProtKB-KW"/>
</dbReference>